<evidence type="ECO:0000313" key="9">
    <source>
        <dbReference type="EMBL" id="OGZ88164.1"/>
    </source>
</evidence>
<evidence type="ECO:0000259" key="8">
    <source>
        <dbReference type="Pfam" id="PF20803"/>
    </source>
</evidence>
<evidence type="ECO:0000256" key="5">
    <source>
        <dbReference type="ARBA" id="ARBA00022842"/>
    </source>
</evidence>
<evidence type="ECO:0000256" key="4">
    <source>
        <dbReference type="ARBA" id="ARBA00022801"/>
    </source>
</evidence>
<accession>A0A1G2JM18</accession>
<dbReference type="PANTHER" id="PTHR30319:SF1">
    <property type="entry name" value="TRANSCRIPTIONAL REPRESSOR PAAX"/>
    <property type="match status" value="1"/>
</dbReference>
<keyword evidence="3 9" id="KW-0255">Endonuclease</keyword>
<evidence type="ECO:0000256" key="3">
    <source>
        <dbReference type="ARBA" id="ARBA00022759"/>
    </source>
</evidence>
<dbReference type="Pfam" id="PF20803">
    <property type="entry name" value="PaaX_M"/>
    <property type="match status" value="1"/>
</dbReference>
<keyword evidence="2" id="KW-0479">Metal-binding</keyword>
<proteinExistence type="predicted"/>
<keyword evidence="7" id="KW-0472">Membrane</keyword>
<evidence type="ECO:0000256" key="7">
    <source>
        <dbReference type="SAM" id="Phobius"/>
    </source>
</evidence>
<dbReference type="GO" id="GO:0006351">
    <property type="term" value="P:DNA-templated transcription"/>
    <property type="evidence" value="ECO:0007669"/>
    <property type="project" value="TreeGrafter"/>
</dbReference>
<dbReference type="Proteomes" id="UP000178935">
    <property type="component" value="Unassembled WGS sequence"/>
</dbReference>
<evidence type="ECO:0000256" key="1">
    <source>
        <dbReference type="ARBA" id="ARBA00022722"/>
    </source>
</evidence>
<keyword evidence="1" id="KW-0540">Nuclease</keyword>
<dbReference type="Gene3D" id="3.30.70.2650">
    <property type="match status" value="1"/>
</dbReference>
<keyword evidence="6" id="KW-0051">Antiviral defense</keyword>
<keyword evidence="7" id="KW-1133">Transmembrane helix</keyword>
<protein>
    <submittedName>
        <fullName evidence="9">CRISPR-associated endonuclease Cas2</fullName>
    </submittedName>
</protein>
<dbReference type="InterPro" id="IPR021127">
    <property type="entry name" value="CRISPR_associated_Cas2"/>
</dbReference>
<dbReference type="GO" id="GO:0004521">
    <property type="term" value="F:RNA endonuclease activity"/>
    <property type="evidence" value="ECO:0007669"/>
    <property type="project" value="InterPro"/>
</dbReference>
<dbReference type="InterPro" id="IPR048846">
    <property type="entry name" value="PaaX-like_central"/>
</dbReference>
<feature type="domain" description="Transcriptional repressor PaaX-like central Cas2-like" evidence="8">
    <location>
        <begin position="107"/>
        <end position="176"/>
    </location>
</feature>
<evidence type="ECO:0000313" key="10">
    <source>
        <dbReference type="Proteomes" id="UP000178935"/>
    </source>
</evidence>
<feature type="transmembrane region" description="Helical" evidence="7">
    <location>
        <begin position="21"/>
        <end position="42"/>
    </location>
</feature>
<dbReference type="GO" id="GO:0043571">
    <property type="term" value="P:maintenance of CRISPR repeat elements"/>
    <property type="evidence" value="ECO:0007669"/>
    <property type="project" value="InterPro"/>
</dbReference>
<dbReference type="EMBL" id="MHPU01000029">
    <property type="protein sequence ID" value="OGZ88164.1"/>
    <property type="molecule type" value="Genomic_DNA"/>
</dbReference>
<dbReference type="NCBIfam" id="TIGR01573">
    <property type="entry name" value="cas2"/>
    <property type="match status" value="1"/>
</dbReference>
<dbReference type="AlphaFoldDB" id="A0A1G2JM18"/>
<reference evidence="9 10" key="1">
    <citation type="journal article" date="2016" name="Nat. Commun.">
        <title>Thousands of microbial genomes shed light on interconnected biogeochemical processes in an aquifer system.</title>
        <authorList>
            <person name="Anantharaman K."/>
            <person name="Brown C.T."/>
            <person name="Hug L.A."/>
            <person name="Sharon I."/>
            <person name="Castelle C.J."/>
            <person name="Probst A.J."/>
            <person name="Thomas B.C."/>
            <person name="Singh A."/>
            <person name="Wilkins M.J."/>
            <person name="Karaoz U."/>
            <person name="Brodie E.L."/>
            <person name="Williams K.H."/>
            <person name="Hubbard S.S."/>
            <person name="Banfield J.F."/>
        </authorList>
    </citation>
    <scope>NUCLEOTIDE SEQUENCE [LARGE SCALE GENOMIC DNA]</scope>
</reference>
<sequence>MLRKNNLVNFRRARSEIVVDILSILILTGVIMIATTSPYFIVNILKGFKQLKKYPDKKVRSAFYNLKKQGLIDFENKKGQIFFSLTDVGKKKASWMKIDNLEIEKPKKWDKKWRMVMFDIAQAKRQEREALRGKLKQLGFFLFQKSVWVIPYKCDKEIEMLKKFFGLKDSEIRLITIDNIGEDGELRKFFKL</sequence>
<organism evidence="9 10">
    <name type="scientific">Candidatus Staskawiczbacteria bacterium RIFOXYD1_FULL_32_13</name>
    <dbReference type="NCBI Taxonomy" id="1802234"/>
    <lineage>
        <taxon>Bacteria</taxon>
        <taxon>Candidatus Staskawicziibacteriota</taxon>
    </lineage>
</organism>
<keyword evidence="5" id="KW-0460">Magnesium</keyword>
<keyword evidence="4" id="KW-0378">Hydrolase</keyword>
<comment type="caution">
    <text evidence="9">The sequence shown here is derived from an EMBL/GenBank/DDBJ whole genome shotgun (WGS) entry which is preliminary data.</text>
</comment>
<dbReference type="SUPFAM" id="SSF143430">
    <property type="entry name" value="TTP0101/SSO1404-like"/>
    <property type="match status" value="1"/>
</dbReference>
<keyword evidence="7" id="KW-0812">Transmembrane</keyword>
<name>A0A1G2JM18_9BACT</name>
<evidence type="ECO:0000256" key="6">
    <source>
        <dbReference type="ARBA" id="ARBA00023118"/>
    </source>
</evidence>
<evidence type="ECO:0000256" key="2">
    <source>
        <dbReference type="ARBA" id="ARBA00022723"/>
    </source>
</evidence>
<dbReference type="PANTHER" id="PTHR30319">
    <property type="entry name" value="PHENYLACETIC ACID REGULATOR-RELATED TRANSCRIPTIONAL REPRESSOR"/>
    <property type="match status" value="1"/>
</dbReference>
<gene>
    <name evidence="9" type="ORF">A2561_05165</name>
</gene>